<dbReference type="Pfam" id="PF15738">
    <property type="entry name" value="YafQ_toxin"/>
    <property type="match status" value="1"/>
</dbReference>
<dbReference type="InterPro" id="IPR007712">
    <property type="entry name" value="RelE/ParE_toxin"/>
</dbReference>
<evidence type="ECO:0000313" key="3">
    <source>
        <dbReference type="EMBL" id="ODS22482.1"/>
    </source>
</evidence>
<dbReference type="AlphaFoldDB" id="A0A1D2QLN9"/>
<organism evidence="3 4">
    <name type="scientific">Candidatus Endobugula sertula</name>
    <name type="common">Bugula neritina bacterial symbiont</name>
    <dbReference type="NCBI Taxonomy" id="62101"/>
    <lineage>
        <taxon>Bacteria</taxon>
        <taxon>Pseudomonadati</taxon>
        <taxon>Pseudomonadota</taxon>
        <taxon>Gammaproteobacteria</taxon>
        <taxon>Cellvibrionales</taxon>
        <taxon>Cellvibrionaceae</taxon>
        <taxon>Candidatus Endobugula</taxon>
    </lineage>
</organism>
<dbReference type="PANTHER" id="PTHR40588:SF1">
    <property type="entry name" value="MRNA INTERFERASE TOXIN YAFQ"/>
    <property type="match status" value="1"/>
</dbReference>
<evidence type="ECO:0000256" key="1">
    <source>
        <dbReference type="ARBA" id="ARBA00022649"/>
    </source>
</evidence>
<feature type="active site" description="Proton donor" evidence="2">
    <location>
        <position position="86"/>
    </location>
</feature>
<dbReference type="NCBIfam" id="TIGR02385">
    <property type="entry name" value="RelE_StbE"/>
    <property type="match status" value="1"/>
</dbReference>
<dbReference type="Gene3D" id="3.30.2310.20">
    <property type="entry name" value="RelE-like"/>
    <property type="match status" value="1"/>
</dbReference>
<evidence type="ECO:0000256" key="2">
    <source>
        <dbReference type="PIRSR" id="PIRSR006156-1"/>
    </source>
</evidence>
<dbReference type="InterPro" id="IPR004386">
    <property type="entry name" value="Toxin_YafQ-like"/>
</dbReference>
<dbReference type="SUPFAM" id="SSF143011">
    <property type="entry name" value="RelE-like"/>
    <property type="match status" value="1"/>
</dbReference>
<dbReference type="STRING" id="62101.AB835_13945"/>
<evidence type="ECO:0008006" key="5">
    <source>
        <dbReference type="Google" id="ProtNLM"/>
    </source>
</evidence>
<proteinExistence type="predicted"/>
<dbReference type="EMBL" id="MDLC01000075">
    <property type="protein sequence ID" value="ODS22482.1"/>
    <property type="molecule type" value="Genomic_DNA"/>
</dbReference>
<dbReference type="PIRSF" id="PIRSF006156">
    <property type="entry name" value="YafQ"/>
    <property type="match status" value="1"/>
</dbReference>
<gene>
    <name evidence="3" type="ORF">AB835_13945</name>
</gene>
<sequence length="91" mass="10617">MYTLFVTNKGKRDLKKCQRQQKDMAKLKAILELLLAGEALPNKNKDHPLIGNYVGHRECHIEPDWLLIYRINEDEKLIELVRTGSHSELFS</sequence>
<dbReference type="GO" id="GO:0004521">
    <property type="term" value="F:RNA endonuclease activity"/>
    <property type="evidence" value="ECO:0007669"/>
    <property type="project" value="TreeGrafter"/>
</dbReference>
<comment type="caution">
    <text evidence="3">The sequence shown here is derived from an EMBL/GenBank/DDBJ whole genome shotgun (WGS) entry which is preliminary data.</text>
</comment>
<keyword evidence="1" id="KW-1277">Toxin-antitoxin system</keyword>
<reference evidence="3 4" key="1">
    <citation type="journal article" date="2016" name="Appl. Environ. Microbiol.">
        <title>Lack of Overt Genome Reduction in the Bryostatin-Producing Bryozoan Symbiont "Candidatus Endobugula sertula".</title>
        <authorList>
            <person name="Miller I.J."/>
            <person name="Vanee N."/>
            <person name="Fong S.S."/>
            <person name="Lim-Fong G.E."/>
            <person name="Kwan J.C."/>
        </authorList>
    </citation>
    <scope>NUCLEOTIDE SEQUENCE [LARGE SCALE GENOMIC DNA]</scope>
    <source>
        <strain evidence="3">AB1-4</strain>
    </source>
</reference>
<dbReference type="PANTHER" id="PTHR40588">
    <property type="entry name" value="MRNA INTERFERASE TOXIN YAFQ"/>
    <property type="match status" value="1"/>
</dbReference>
<evidence type="ECO:0000313" key="4">
    <source>
        <dbReference type="Proteomes" id="UP000242502"/>
    </source>
</evidence>
<dbReference type="GO" id="GO:0006415">
    <property type="term" value="P:translational termination"/>
    <property type="evidence" value="ECO:0007669"/>
    <property type="project" value="TreeGrafter"/>
</dbReference>
<dbReference type="InterPro" id="IPR035093">
    <property type="entry name" value="RelE/ParE_toxin_dom_sf"/>
</dbReference>
<protein>
    <recommendedName>
        <fullName evidence="5">Damage-inducible protein</fullName>
    </recommendedName>
</protein>
<accession>A0A1D2QLN9</accession>
<dbReference type="GO" id="GO:0006402">
    <property type="term" value="P:mRNA catabolic process"/>
    <property type="evidence" value="ECO:0007669"/>
    <property type="project" value="TreeGrafter"/>
</dbReference>
<dbReference type="Proteomes" id="UP000242502">
    <property type="component" value="Unassembled WGS sequence"/>
</dbReference>
<name>A0A1D2QLN9_9GAMM</name>